<protein>
    <submittedName>
        <fullName evidence="1">SFRICE_017809</fullName>
    </submittedName>
</protein>
<dbReference type="EMBL" id="ODYU01007905">
    <property type="protein sequence ID" value="SOQ51092.1"/>
    <property type="molecule type" value="Genomic_DNA"/>
</dbReference>
<accession>A0A2H1WDZ8</accession>
<evidence type="ECO:0000313" key="1">
    <source>
        <dbReference type="EMBL" id="SOQ51092.1"/>
    </source>
</evidence>
<proteinExistence type="predicted"/>
<organism evidence="1">
    <name type="scientific">Spodoptera frugiperda</name>
    <name type="common">Fall armyworm</name>
    <dbReference type="NCBI Taxonomy" id="7108"/>
    <lineage>
        <taxon>Eukaryota</taxon>
        <taxon>Metazoa</taxon>
        <taxon>Ecdysozoa</taxon>
        <taxon>Arthropoda</taxon>
        <taxon>Hexapoda</taxon>
        <taxon>Insecta</taxon>
        <taxon>Pterygota</taxon>
        <taxon>Neoptera</taxon>
        <taxon>Endopterygota</taxon>
        <taxon>Lepidoptera</taxon>
        <taxon>Glossata</taxon>
        <taxon>Ditrysia</taxon>
        <taxon>Noctuoidea</taxon>
        <taxon>Noctuidae</taxon>
        <taxon>Amphipyrinae</taxon>
        <taxon>Spodoptera</taxon>
    </lineage>
</organism>
<reference evidence="1" key="1">
    <citation type="submission" date="2016-07" db="EMBL/GenBank/DDBJ databases">
        <authorList>
            <person name="Bretaudeau A."/>
        </authorList>
    </citation>
    <scope>NUCLEOTIDE SEQUENCE</scope>
    <source>
        <strain evidence="1">Rice</strain>
        <tissue evidence="1">Whole body</tissue>
    </source>
</reference>
<name>A0A2H1WDZ8_SPOFR</name>
<dbReference type="AlphaFoldDB" id="A0A2H1WDZ8"/>
<gene>
    <name evidence="1" type="ORF">SFRICE_017809</name>
</gene>
<sequence length="124" mass="14023">MVSVHWPASYASYATDFSLSCIETHTTASTDPYQTHTTASTDPHRTDRIIGNAYMRCDFLLCRGCVYKHTSSNTHDTQTRNNNLRLTQRVAPCGNRTRYTLHGSQLLSHHANRAVNASTDHLWN</sequence>